<evidence type="ECO:0000256" key="2">
    <source>
        <dbReference type="ARBA" id="ARBA00001946"/>
    </source>
</evidence>
<dbReference type="EC" id="2.5.1.15" evidence="5"/>
<comment type="function">
    <text evidence="12">Catalyzes the condensation of para-aminobenzoate (pABA) with 6-hydroxymethyl-7,8-dihydropterin diphosphate (DHPt-PP) to form 7,8-dihydropteroate (H2Pte), the immediate precursor of folate derivatives.</text>
</comment>
<accession>A0A117LB31</accession>
<name>A0A117LB31_9THEO</name>
<evidence type="ECO:0000256" key="1">
    <source>
        <dbReference type="ARBA" id="ARBA00000012"/>
    </source>
</evidence>
<organism evidence="14 15">
    <name type="scientific">Thermacetogenium phaeum</name>
    <dbReference type="NCBI Taxonomy" id="85874"/>
    <lineage>
        <taxon>Bacteria</taxon>
        <taxon>Bacillati</taxon>
        <taxon>Bacillota</taxon>
        <taxon>Clostridia</taxon>
        <taxon>Thermoanaerobacterales</taxon>
        <taxon>Thermoanaerobacteraceae</taxon>
        <taxon>Thermacetogenium</taxon>
    </lineage>
</organism>
<gene>
    <name evidence="14" type="ORF">XD66_0966</name>
</gene>
<dbReference type="InterPro" id="IPR006390">
    <property type="entry name" value="DHP_synth_dom"/>
</dbReference>
<dbReference type="Pfam" id="PF00809">
    <property type="entry name" value="Pterin_bind"/>
    <property type="match status" value="1"/>
</dbReference>
<evidence type="ECO:0000256" key="12">
    <source>
        <dbReference type="ARBA" id="ARBA00053449"/>
    </source>
</evidence>
<keyword evidence="10" id="KW-0289">Folate biosynthesis</keyword>
<evidence type="ECO:0000256" key="11">
    <source>
        <dbReference type="ARBA" id="ARBA00030193"/>
    </source>
</evidence>
<dbReference type="NCBIfam" id="TIGR01496">
    <property type="entry name" value="DHPS"/>
    <property type="match status" value="1"/>
</dbReference>
<comment type="pathway">
    <text evidence="3">Cofactor biosynthesis; tetrahydrofolate biosynthesis; 7,8-dihydrofolate from 2-amino-4-hydroxy-6-hydroxymethyl-7,8-dihydropteridine diphosphate and 4-aminobenzoate: step 1/2.</text>
</comment>
<dbReference type="Proteomes" id="UP000053326">
    <property type="component" value="Unassembled WGS sequence"/>
</dbReference>
<evidence type="ECO:0000256" key="7">
    <source>
        <dbReference type="ARBA" id="ARBA00022679"/>
    </source>
</evidence>
<comment type="catalytic activity">
    <reaction evidence="1">
        <text>(7,8-dihydropterin-6-yl)methyl diphosphate + 4-aminobenzoate = 7,8-dihydropteroate + diphosphate</text>
        <dbReference type="Rhea" id="RHEA:19949"/>
        <dbReference type="ChEBI" id="CHEBI:17836"/>
        <dbReference type="ChEBI" id="CHEBI:17839"/>
        <dbReference type="ChEBI" id="CHEBI:33019"/>
        <dbReference type="ChEBI" id="CHEBI:72950"/>
        <dbReference type="EC" id="2.5.1.15"/>
    </reaction>
</comment>
<evidence type="ECO:0000256" key="3">
    <source>
        <dbReference type="ARBA" id="ARBA00004763"/>
    </source>
</evidence>
<dbReference type="AlphaFoldDB" id="A0A117LB31"/>
<comment type="caution">
    <text evidence="14">The sequence shown here is derived from an EMBL/GenBank/DDBJ whole genome shotgun (WGS) entry which is preliminary data.</text>
</comment>
<evidence type="ECO:0000256" key="9">
    <source>
        <dbReference type="ARBA" id="ARBA00022842"/>
    </source>
</evidence>
<feature type="domain" description="Pterin-binding" evidence="13">
    <location>
        <begin position="147"/>
        <end position="397"/>
    </location>
</feature>
<evidence type="ECO:0000313" key="15">
    <source>
        <dbReference type="Proteomes" id="UP000053326"/>
    </source>
</evidence>
<evidence type="ECO:0000256" key="10">
    <source>
        <dbReference type="ARBA" id="ARBA00022909"/>
    </source>
</evidence>
<evidence type="ECO:0000256" key="5">
    <source>
        <dbReference type="ARBA" id="ARBA00012458"/>
    </source>
</evidence>
<evidence type="ECO:0000256" key="6">
    <source>
        <dbReference type="ARBA" id="ARBA00016919"/>
    </source>
</evidence>
<dbReference type="UniPathway" id="UPA00077">
    <property type="reaction ID" value="UER00156"/>
</dbReference>
<dbReference type="GO" id="GO:0046656">
    <property type="term" value="P:folic acid biosynthetic process"/>
    <property type="evidence" value="ECO:0007669"/>
    <property type="project" value="UniProtKB-KW"/>
</dbReference>
<sequence>MVEVERREGNNLRVQIVIDSEDAKRALEEIGVDSGGVRWMAPKALHYIIKVKKLGTPAALILKQEMLSRGGEAAVSRKAGNFSVQETDVLLMGTLRQYDELCKKIKMQPFGLRKLADEIQEVLRNYGKKEVRTLRCRDLSLTLGERTLVMGILNVTPDSFSDGGKFFDPSAAVEHAHRMVEEGADIIDVGGESTRPATWTQEPLPAEEEIRRLRPVLERLVKELKVPISVDTYKAETARAALEAGVHIINDIWGFQRDPEIAKVAGEYDVPVVLMHNKNNTDYRDMMGEIIAFLRKSIRIAEEGGVSPENIIIDPGIGFGKTTEQNLIVLRRLAELRSLGKPVLLGTSRKSVIGNTLNLPVDQRLEGSIATVVWGIAQGAADIIRVHDVKESVRAARMTDAIMNSR</sequence>
<dbReference type="PROSITE" id="PS00792">
    <property type="entry name" value="DHPS_1"/>
    <property type="match status" value="1"/>
</dbReference>
<evidence type="ECO:0000256" key="8">
    <source>
        <dbReference type="ARBA" id="ARBA00022723"/>
    </source>
</evidence>
<dbReference type="SUPFAM" id="SSF51717">
    <property type="entry name" value="Dihydropteroate synthetase-like"/>
    <property type="match status" value="1"/>
</dbReference>
<keyword evidence="8" id="KW-0479">Metal-binding</keyword>
<dbReference type="InterPro" id="IPR045031">
    <property type="entry name" value="DHP_synth-like"/>
</dbReference>
<dbReference type="InterPro" id="IPR011005">
    <property type="entry name" value="Dihydropteroate_synth-like_sf"/>
</dbReference>
<keyword evidence="9" id="KW-0460">Magnesium</keyword>
<dbReference type="CDD" id="cd00739">
    <property type="entry name" value="DHPS"/>
    <property type="match status" value="1"/>
</dbReference>
<dbReference type="EMBL" id="LGFO01000116">
    <property type="protein sequence ID" value="KUK36326.1"/>
    <property type="molecule type" value="Genomic_DNA"/>
</dbReference>
<dbReference type="InterPro" id="IPR000489">
    <property type="entry name" value="Pterin-binding_dom"/>
</dbReference>
<evidence type="ECO:0000313" key="14">
    <source>
        <dbReference type="EMBL" id="KUK36326.1"/>
    </source>
</evidence>
<dbReference type="PROSITE" id="PS50972">
    <property type="entry name" value="PTERIN_BINDING"/>
    <property type="match status" value="1"/>
</dbReference>
<protein>
    <recommendedName>
        <fullName evidence="6">Dihydropteroate synthase</fullName>
        <ecNumber evidence="5">2.5.1.15</ecNumber>
    </recommendedName>
    <alternativeName>
        <fullName evidence="11">Dihydropteroate pyrophosphorylase</fullName>
    </alternativeName>
</protein>
<dbReference type="PANTHER" id="PTHR20941">
    <property type="entry name" value="FOLATE SYNTHESIS PROTEINS"/>
    <property type="match status" value="1"/>
</dbReference>
<dbReference type="PANTHER" id="PTHR20941:SF1">
    <property type="entry name" value="FOLIC ACID SYNTHESIS PROTEIN FOL1"/>
    <property type="match status" value="1"/>
</dbReference>
<dbReference type="Gene3D" id="3.20.20.20">
    <property type="entry name" value="Dihydropteroate synthase-like"/>
    <property type="match status" value="1"/>
</dbReference>
<dbReference type="GO" id="GO:0046872">
    <property type="term" value="F:metal ion binding"/>
    <property type="evidence" value="ECO:0007669"/>
    <property type="project" value="UniProtKB-KW"/>
</dbReference>
<dbReference type="GO" id="GO:0005829">
    <property type="term" value="C:cytosol"/>
    <property type="evidence" value="ECO:0007669"/>
    <property type="project" value="TreeGrafter"/>
</dbReference>
<keyword evidence="7" id="KW-0808">Transferase</keyword>
<dbReference type="GO" id="GO:0046654">
    <property type="term" value="P:tetrahydrofolate biosynthetic process"/>
    <property type="evidence" value="ECO:0007669"/>
    <property type="project" value="UniProtKB-UniPathway"/>
</dbReference>
<dbReference type="GO" id="GO:0004156">
    <property type="term" value="F:dihydropteroate synthase activity"/>
    <property type="evidence" value="ECO:0007669"/>
    <property type="project" value="UniProtKB-EC"/>
</dbReference>
<dbReference type="PROSITE" id="PS00793">
    <property type="entry name" value="DHPS_2"/>
    <property type="match status" value="1"/>
</dbReference>
<dbReference type="PATRIC" id="fig|85874.4.peg.344"/>
<evidence type="ECO:0000256" key="4">
    <source>
        <dbReference type="ARBA" id="ARBA00009503"/>
    </source>
</evidence>
<comment type="similarity">
    <text evidence="4">Belongs to the DHPS family.</text>
</comment>
<comment type="cofactor">
    <cofactor evidence="2">
        <name>Mg(2+)</name>
        <dbReference type="ChEBI" id="CHEBI:18420"/>
    </cofactor>
</comment>
<evidence type="ECO:0000259" key="13">
    <source>
        <dbReference type="PROSITE" id="PS50972"/>
    </source>
</evidence>
<reference evidence="15" key="1">
    <citation type="journal article" date="2015" name="MBio">
        <title>Genome-Resolved Metagenomic Analysis Reveals Roles for Candidate Phyla and Other Microbial Community Members in Biogeochemical Transformations in Oil Reservoirs.</title>
        <authorList>
            <person name="Hu P."/>
            <person name="Tom L."/>
            <person name="Singh A."/>
            <person name="Thomas B.C."/>
            <person name="Baker B.J."/>
            <person name="Piceno Y.M."/>
            <person name="Andersen G.L."/>
            <person name="Banfield J.F."/>
        </authorList>
    </citation>
    <scope>NUCLEOTIDE SEQUENCE [LARGE SCALE GENOMIC DNA]</scope>
</reference>
<proteinExistence type="inferred from homology"/>
<dbReference type="FunFam" id="3.20.20.20:FF:000006">
    <property type="entry name" value="Dihydropteroate synthase"/>
    <property type="match status" value="1"/>
</dbReference>